<dbReference type="Pfam" id="PF00246">
    <property type="entry name" value="Peptidase_M14"/>
    <property type="match status" value="1"/>
</dbReference>
<sequence length="410" mass="46568">MFFSQTGGLEVKVIGALVAFVLASLFQAQMQKVSNRMKVFSNFDSGSIHVVKADDKNDIQLKIPNDNMSEFYQWFHFRLETEAEQSHTIKLLDLAKSAYPEGWQGYDVVASYDREEWFRVPAEFDGDTLSFTVIPERNSIYFAYFAPYTYDRHLDLLHMAQSAHHCQLETLGHTLDGNDMSLLTFGEPEDGKKKIWMIARQHPGETMAEWFMEGMIQRLLDENDTVARALLEKAVLYVVPNMNPDGGIRGHLRTNAVGVNLNREWQTPSMEKSPEVFLVRERMLEIGVDMFLDIHGDEAIPYNFVAGSEGIPSYDEGMAELESAFKQALLTITPEFQDEIGYDKDEPGKANLTVGSNWVAEQFKCLSYTIEMPFKDNNSYPDPLYGWSPERSVLFGQDVLAATLAVSDKI</sequence>
<dbReference type="SUPFAM" id="SSF53187">
    <property type="entry name" value="Zn-dependent exopeptidases"/>
    <property type="match status" value="1"/>
</dbReference>
<protein>
    <recommendedName>
        <fullName evidence="3">Peptidase M14 domain-containing protein</fullName>
    </recommendedName>
</protein>
<dbReference type="Proteomes" id="UP000315115">
    <property type="component" value="Chromosome 2"/>
</dbReference>
<name>A0A510ID90_9VIBR</name>
<dbReference type="EMBL" id="AP019799">
    <property type="protein sequence ID" value="BBL91693.1"/>
    <property type="molecule type" value="Genomic_DNA"/>
</dbReference>
<dbReference type="InterPro" id="IPR040626">
    <property type="entry name" value="Pepdidase_M14_N"/>
</dbReference>
<comment type="cofactor">
    <cofactor evidence="1">
        <name>Zn(2+)</name>
        <dbReference type="ChEBI" id="CHEBI:29105"/>
    </cofactor>
</comment>
<organism evidence="4 5">
    <name type="scientific">Vibrio rotiferianus</name>
    <dbReference type="NCBI Taxonomy" id="190895"/>
    <lineage>
        <taxon>Bacteria</taxon>
        <taxon>Pseudomonadati</taxon>
        <taxon>Pseudomonadota</taxon>
        <taxon>Gammaproteobacteria</taxon>
        <taxon>Vibrionales</taxon>
        <taxon>Vibrionaceae</taxon>
        <taxon>Vibrio</taxon>
    </lineage>
</organism>
<evidence type="ECO:0000313" key="5">
    <source>
        <dbReference type="Proteomes" id="UP000315115"/>
    </source>
</evidence>
<dbReference type="GO" id="GO:0008270">
    <property type="term" value="F:zinc ion binding"/>
    <property type="evidence" value="ECO:0007669"/>
    <property type="project" value="InterPro"/>
</dbReference>
<evidence type="ECO:0000256" key="2">
    <source>
        <dbReference type="PROSITE-ProRule" id="PRU01379"/>
    </source>
</evidence>
<dbReference type="InterPro" id="IPR000834">
    <property type="entry name" value="Peptidase_M14"/>
</dbReference>
<dbReference type="Gene3D" id="3.40.630.10">
    <property type="entry name" value="Zn peptidases"/>
    <property type="match status" value="1"/>
</dbReference>
<dbReference type="GO" id="GO:0004181">
    <property type="term" value="F:metallocarboxypeptidase activity"/>
    <property type="evidence" value="ECO:0007669"/>
    <property type="project" value="InterPro"/>
</dbReference>
<evidence type="ECO:0000256" key="1">
    <source>
        <dbReference type="ARBA" id="ARBA00001947"/>
    </source>
</evidence>
<feature type="active site" description="Proton donor/acceptor" evidence="2">
    <location>
        <position position="371"/>
    </location>
</feature>
<evidence type="ECO:0000259" key="3">
    <source>
        <dbReference type="PROSITE" id="PS52035"/>
    </source>
</evidence>
<evidence type="ECO:0000313" key="4">
    <source>
        <dbReference type="EMBL" id="BBL91693.1"/>
    </source>
</evidence>
<dbReference type="SMART" id="SM00631">
    <property type="entry name" value="Zn_pept"/>
    <property type="match status" value="1"/>
</dbReference>
<dbReference type="PANTHER" id="PTHR12756:SF11">
    <property type="entry name" value="CYTOSOLIC CARBOXYPEPTIDASE 1"/>
    <property type="match status" value="1"/>
</dbReference>
<dbReference type="Pfam" id="PF18027">
    <property type="entry name" value="Pepdidase_M14_N"/>
    <property type="match status" value="1"/>
</dbReference>
<dbReference type="CDD" id="cd06234">
    <property type="entry name" value="M14_PaCCP-like"/>
    <property type="match status" value="1"/>
</dbReference>
<reference evidence="5" key="1">
    <citation type="submission" date="2019-07" db="EMBL/GenBank/DDBJ databases">
        <title>Complete Genome Sequences of Vibrion rotiferianus strain AM7.</title>
        <authorList>
            <person name="Miyazaki K."/>
            <person name="Wiseschart A."/>
            <person name="Pootanakit K."/>
            <person name="Ishimori K."/>
            <person name="Kitahara K."/>
        </authorList>
    </citation>
    <scope>NUCLEOTIDE SEQUENCE [LARGE SCALE GENOMIC DNA]</scope>
    <source>
        <strain evidence="5">AM7</strain>
    </source>
</reference>
<dbReference type="PROSITE" id="PS52035">
    <property type="entry name" value="PEPTIDASE_M14"/>
    <property type="match status" value="1"/>
</dbReference>
<feature type="domain" description="Peptidase M14" evidence="3">
    <location>
        <begin position="146"/>
        <end position="410"/>
    </location>
</feature>
<dbReference type="InterPro" id="IPR050821">
    <property type="entry name" value="Cytosolic_carboxypeptidase"/>
</dbReference>
<dbReference type="GO" id="GO:0006508">
    <property type="term" value="P:proteolysis"/>
    <property type="evidence" value="ECO:0007669"/>
    <property type="project" value="InterPro"/>
</dbReference>
<proteinExistence type="inferred from homology"/>
<accession>A0A510ID90</accession>
<dbReference type="PANTHER" id="PTHR12756">
    <property type="entry name" value="CYTOSOLIC CARBOXYPEPTIDASE"/>
    <property type="match status" value="1"/>
</dbReference>
<dbReference type="Gene3D" id="2.60.40.3120">
    <property type="match status" value="1"/>
</dbReference>
<comment type="similarity">
    <text evidence="2">Belongs to the peptidase M14 family.</text>
</comment>
<gene>
    <name evidence="4" type="ORF">VroAM7_43460</name>
</gene>
<dbReference type="AlphaFoldDB" id="A0A510ID90"/>